<reference evidence="6" key="1">
    <citation type="submission" date="2023-03" db="EMBL/GenBank/DDBJ databases">
        <title>Massive genome expansion in bonnet fungi (Mycena s.s.) driven by repeated elements and novel gene families across ecological guilds.</title>
        <authorList>
            <consortium name="Lawrence Berkeley National Laboratory"/>
            <person name="Harder C.B."/>
            <person name="Miyauchi S."/>
            <person name="Viragh M."/>
            <person name="Kuo A."/>
            <person name="Thoen E."/>
            <person name="Andreopoulos B."/>
            <person name="Lu D."/>
            <person name="Skrede I."/>
            <person name="Drula E."/>
            <person name="Henrissat B."/>
            <person name="Morin E."/>
            <person name="Kohler A."/>
            <person name="Barry K."/>
            <person name="LaButti K."/>
            <person name="Morin E."/>
            <person name="Salamov A."/>
            <person name="Lipzen A."/>
            <person name="Mereny Z."/>
            <person name="Hegedus B."/>
            <person name="Baldrian P."/>
            <person name="Stursova M."/>
            <person name="Weitz H."/>
            <person name="Taylor A."/>
            <person name="Grigoriev I.V."/>
            <person name="Nagy L.G."/>
            <person name="Martin F."/>
            <person name="Kauserud H."/>
        </authorList>
    </citation>
    <scope>NUCLEOTIDE SEQUENCE</scope>
    <source>
        <strain evidence="6">CBHHK002</strain>
    </source>
</reference>
<dbReference type="SUPFAM" id="SSF52777">
    <property type="entry name" value="CoA-dependent acyltransferases"/>
    <property type="match status" value="2"/>
</dbReference>
<evidence type="ECO:0000256" key="4">
    <source>
        <dbReference type="PIRSR" id="PIRSR600542-1"/>
    </source>
</evidence>
<dbReference type="GO" id="GO:0005739">
    <property type="term" value="C:mitochondrion"/>
    <property type="evidence" value="ECO:0007669"/>
    <property type="project" value="TreeGrafter"/>
</dbReference>
<dbReference type="AlphaFoldDB" id="A0AAD6Z5G6"/>
<evidence type="ECO:0000256" key="2">
    <source>
        <dbReference type="ARBA" id="ARBA00022679"/>
    </source>
</evidence>
<dbReference type="Gene3D" id="3.30.559.10">
    <property type="entry name" value="Chloramphenicol acetyltransferase-like domain"/>
    <property type="match status" value="1"/>
</dbReference>
<evidence type="ECO:0000256" key="1">
    <source>
        <dbReference type="ARBA" id="ARBA00005232"/>
    </source>
</evidence>
<accession>A0AAD6Z5G6</accession>
<dbReference type="InterPro" id="IPR039551">
    <property type="entry name" value="Cho/carn_acyl_trans"/>
</dbReference>
<dbReference type="PANTHER" id="PTHR22589:SF103">
    <property type="entry name" value="CARNITINE O-ACETYL-TRANSFERASE, ISOFORM A-RELATED"/>
    <property type="match status" value="1"/>
</dbReference>
<feature type="active site" description="Proton acceptor" evidence="4">
    <location>
        <position position="360"/>
    </location>
</feature>
<dbReference type="EMBL" id="JARIHO010000089">
    <property type="protein sequence ID" value="KAJ7307035.1"/>
    <property type="molecule type" value="Genomic_DNA"/>
</dbReference>
<dbReference type="GO" id="GO:0004092">
    <property type="term" value="F:carnitine O-acetyltransferase activity"/>
    <property type="evidence" value="ECO:0007669"/>
    <property type="project" value="TreeGrafter"/>
</dbReference>
<keyword evidence="3" id="KW-0012">Acyltransferase</keyword>
<name>A0AAD6Z5G6_9AGAR</name>
<evidence type="ECO:0000313" key="6">
    <source>
        <dbReference type="EMBL" id="KAJ7307035.1"/>
    </source>
</evidence>
<dbReference type="InterPro" id="IPR000542">
    <property type="entry name" value="Carn_acyl_trans"/>
</dbReference>
<evidence type="ECO:0000256" key="3">
    <source>
        <dbReference type="ARBA" id="ARBA00023315"/>
    </source>
</evidence>
<keyword evidence="7" id="KW-1185">Reference proteome</keyword>
<feature type="domain" description="Choline/carnitine acyltransferase" evidence="5">
    <location>
        <begin position="55"/>
        <end position="627"/>
    </location>
</feature>
<dbReference type="InterPro" id="IPR042231">
    <property type="entry name" value="Cho/carn_acyl_trans_2"/>
</dbReference>
<dbReference type="GO" id="GO:0005777">
    <property type="term" value="C:peroxisome"/>
    <property type="evidence" value="ECO:0007669"/>
    <property type="project" value="TreeGrafter"/>
</dbReference>
<dbReference type="Gene3D" id="3.30.559.70">
    <property type="entry name" value="Choline/Carnitine o-acyltransferase, domain 2"/>
    <property type="match status" value="1"/>
</dbReference>
<proteinExistence type="inferred from homology"/>
<comment type="similarity">
    <text evidence="1">Belongs to the carnitine/choline acetyltransferase family.</text>
</comment>
<comment type="caution">
    <text evidence="6">The sequence shown here is derived from an EMBL/GenBank/DDBJ whole genome shotgun (WGS) entry which is preliminary data.</text>
</comment>
<organism evidence="6 7">
    <name type="scientific">Mycena albidolilacea</name>
    <dbReference type="NCBI Taxonomy" id="1033008"/>
    <lineage>
        <taxon>Eukaryota</taxon>
        <taxon>Fungi</taxon>
        <taxon>Dikarya</taxon>
        <taxon>Basidiomycota</taxon>
        <taxon>Agaricomycotina</taxon>
        <taxon>Agaricomycetes</taxon>
        <taxon>Agaricomycetidae</taxon>
        <taxon>Agaricales</taxon>
        <taxon>Marasmiineae</taxon>
        <taxon>Mycenaceae</taxon>
        <taxon>Mycena</taxon>
    </lineage>
</organism>
<dbReference type="InterPro" id="IPR023213">
    <property type="entry name" value="CAT-like_dom_sf"/>
</dbReference>
<protein>
    <submittedName>
        <fullName evidence="6">Carnitine acetyl transferase</fullName>
    </submittedName>
</protein>
<dbReference type="Pfam" id="PF00755">
    <property type="entry name" value="Carn_acyltransf"/>
    <property type="match status" value="1"/>
</dbReference>
<dbReference type="Proteomes" id="UP001218218">
    <property type="component" value="Unassembled WGS sequence"/>
</dbReference>
<dbReference type="PANTHER" id="PTHR22589">
    <property type="entry name" value="CARNITINE O-ACYLTRANSFERASE"/>
    <property type="match status" value="1"/>
</dbReference>
<evidence type="ECO:0000259" key="5">
    <source>
        <dbReference type="Pfam" id="PF00755"/>
    </source>
</evidence>
<evidence type="ECO:0000313" key="7">
    <source>
        <dbReference type="Proteomes" id="UP001218218"/>
    </source>
</evidence>
<sequence length="647" mass="71208">MLVDLSLRRLSQLAYRRVFMSTRMSVSQPVDWKAAAPAPLPGTTTFAAQDSLPLLPVPELHTTLTRLKESLRPLAWSEEEITAVDAKIAEFGKGKGPELHQRLVDRAKHRKHWLEEWWDNAGYLGYRDSVVVNVSYYYGFDAHSPHEYTGSVSVARAAYLARATMLFRQQYKLGLLKPEATKEGPICMDSYRWMFDCCRVPGPEGLDWSVTYAKPGDTGDSGHIIVFRNNRPWKVQTAVDGRILSTRELQTQIQYIYDNSDGEHPGVGVLTANNRDVWATDYTELASSPHNAAILQAIQSAAFTISLDASSPTTPVHHSRALWHGDVANGAPVGLHNRWVDKPAQFIVFENGVAGFMGEHSIMDGTPTVRLCDDVLNLITSPSFDVGDAPASPQPAQPTPLDWQLSPATVSALGAADAAARELVEGQELGFHATRYGKAAIKAFGVSPDSWAQLVVQLAYARLLGGAPRVGGTYEAASTRRFLKGRTEAIRVVSTESDAWVAGMDKEAVSPGEKKRLFDEAVKTHGRMARAAGMGQGVDRHLFGLKKLLQPGEEVPALFSDALFLRSSYWVLSTSAVFSKYFSVYGWGEVVPDGFGVAYMTGFDDRLVYQITSRKEMPNARFCEEIARAAEDLYELHASLPSVKAKL</sequence>
<keyword evidence="2 6" id="KW-0808">Transferase</keyword>
<dbReference type="GO" id="GO:0009437">
    <property type="term" value="P:carnitine metabolic process"/>
    <property type="evidence" value="ECO:0007669"/>
    <property type="project" value="TreeGrafter"/>
</dbReference>
<gene>
    <name evidence="6" type="ORF">DFH08DRAFT_792916</name>
</gene>